<dbReference type="AlphaFoldDB" id="A0A919UPA8"/>
<protein>
    <submittedName>
        <fullName evidence="2">Uncharacterized protein</fullName>
    </submittedName>
</protein>
<keyword evidence="3" id="KW-1185">Reference proteome</keyword>
<feature type="compositionally biased region" description="Low complexity" evidence="1">
    <location>
        <begin position="65"/>
        <end position="76"/>
    </location>
</feature>
<organism evidence="2 3">
    <name type="scientific">Acrocarpospora phusangensis</name>
    <dbReference type="NCBI Taxonomy" id="1070424"/>
    <lineage>
        <taxon>Bacteria</taxon>
        <taxon>Bacillati</taxon>
        <taxon>Actinomycetota</taxon>
        <taxon>Actinomycetes</taxon>
        <taxon>Streptosporangiales</taxon>
        <taxon>Streptosporangiaceae</taxon>
        <taxon>Acrocarpospora</taxon>
    </lineage>
</organism>
<reference evidence="2" key="1">
    <citation type="submission" date="2021-01" db="EMBL/GenBank/DDBJ databases">
        <title>Whole genome shotgun sequence of Acrocarpospora phusangensis NBRC 108782.</title>
        <authorList>
            <person name="Komaki H."/>
            <person name="Tamura T."/>
        </authorList>
    </citation>
    <scope>NUCLEOTIDE SEQUENCE</scope>
    <source>
        <strain evidence="2">NBRC 108782</strain>
    </source>
</reference>
<dbReference type="EMBL" id="BOOA01000010">
    <property type="protein sequence ID" value="GIH23450.1"/>
    <property type="molecule type" value="Genomic_DNA"/>
</dbReference>
<comment type="caution">
    <text evidence="2">The sequence shown here is derived from an EMBL/GenBank/DDBJ whole genome shotgun (WGS) entry which is preliminary data.</text>
</comment>
<name>A0A919UPA8_9ACTN</name>
<evidence type="ECO:0000313" key="3">
    <source>
        <dbReference type="Proteomes" id="UP000640052"/>
    </source>
</evidence>
<feature type="region of interest" description="Disordered" evidence="1">
    <location>
        <begin position="62"/>
        <end position="82"/>
    </location>
</feature>
<gene>
    <name evidence="2" type="ORF">Aph01nite_17600</name>
</gene>
<accession>A0A919UPA8</accession>
<dbReference type="Proteomes" id="UP000640052">
    <property type="component" value="Unassembled WGS sequence"/>
</dbReference>
<proteinExistence type="predicted"/>
<evidence type="ECO:0000256" key="1">
    <source>
        <dbReference type="SAM" id="MobiDB-lite"/>
    </source>
</evidence>
<evidence type="ECO:0000313" key="2">
    <source>
        <dbReference type="EMBL" id="GIH23450.1"/>
    </source>
</evidence>
<sequence length="82" mass="9046">MPLYEMTFHGGYNAEAALTDEELARKGDGWACSLFHRSGEFGRNFDWDPNPAMIVHASPPDGYASLSLPTSPTCSPRVRSRT</sequence>